<dbReference type="GO" id="GO:0003735">
    <property type="term" value="F:structural constituent of ribosome"/>
    <property type="evidence" value="ECO:0007669"/>
    <property type="project" value="InterPro"/>
</dbReference>
<proteinExistence type="inferred from homology"/>
<evidence type="ECO:0008006" key="7">
    <source>
        <dbReference type="Google" id="ProtNLM"/>
    </source>
</evidence>
<evidence type="ECO:0000256" key="4">
    <source>
        <dbReference type="SAM" id="MobiDB-lite"/>
    </source>
</evidence>
<dbReference type="Proteomes" id="UP000824469">
    <property type="component" value="Unassembled WGS sequence"/>
</dbReference>
<dbReference type="Gene3D" id="1.20.5.1150">
    <property type="entry name" value="Ribosomal protein S8"/>
    <property type="match status" value="1"/>
</dbReference>
<evidence type="ECO:0000256" key="1">
    <source>
        <dbReference type="ARBA" id="ARBA00006640"/>
    </source>
</evidence>
<dbReference type="PANTHER" id="PTHR21109">
    <property type="entry name" value="MITOCHONDRIAL 28S RIBOSOMAL PROTEIN S21"/>
    <property type="match status" value="1"/>
</dbReference>
<evidence type="ECO:0000313" key="6">
    <source>
        <dbReference type="Proteomes" id="UP000824469"/>
    </source>
</evidence>
<dbReference type="GO" id="GO:0005840">
    <property type="term" value="C:ribosome"/>
    <property type="evidence" value="ECO:0007669"/>
    <property type="project" value="UniProtKB-KW"/>
</dbReference>
<dbReference type="OMA" id="GRNDDDW"/>
<organism evidence="5 6">
    <name type="scientific">Taxus chinensis</name>
    <name type="common">Chinese yew</name>
    <name type="synonym">Taxus wallichiana var. chinensis</name>
    <dbReference type="NCBI Taxonomy" id="29808"/>
    <lineage>
        <taxon>Eukaryota</taxon>
        <taxon>Viridiplantae</taxon>
        <taxon>Streptophyta</taxon>
        <taxon>Embryophyta</taxon>
        <taxon>Tracheophyta</taxon>
        <taxon>Spermatophyta</taxon>
        <taxon>Pinopsida</taxon>
        <taxon>Pinidae</taxon>
        <taxon>Conifers II</taxon>
        <taxon>Cupressales</taxon>
        <taxon>Taxaceae</taxon>
        <taxon>Taxus</taxon>
    </lineage>
</organism>
<dbReference type="InterPro" id="IPR001911">
    <property type="entry name" value="Ribosomal_bS21"/>
</dbReference>
<feature type="compositionally biased region" description="Acidic residues" evidence="4">
    <location>
        <begin position="135"/>
        <end position="145"/>
    </location>
</feature>
<dbReference type="NCBIfam" id="TIGR00030">
    <property type="entry name" value="S21p"/>
    <property type="match status" value="1"/>
</dbReference>
<dbReference type="EMBL" id="JAHRHJ020000004">
    <property type="protein sequence ID" value="KAH9318914.1"/>
    <property type="molecule type" value="Genomic_DNA"/>
</dbReference>
<keyword evidence="2" id="KW-0689">Ribosomal protein</keyword>
<keyword evidence="3" id="KW-0687">Ribonucleoprotein</keyword>
<gene>
    <name evidence="5" type="ORF">KI387_020683</name>
</gene>
<feature type="compositionally biased region" description="Basic residues" evidence="4">
    <location>
        <begin position="107"/>
        <end position="123"/>
    </location>
</feature>
<evidence type="ECO:0000256" key="3">
    <source>
        <dbReference type="ARBA" id="ARBA00023274"/>
    </source>
</evidence>
<keyword evidence="6" id="KW-1185">Reference proteome</keyword>
<protein>
    <recommendedName>
        <fullName evidence="7">30S ribosomal protein S21, chloroplastic</fullName>
    </recommendedName>
</protein>
<dbReference type="PANTHER" id="PTHR21109:SF0">
    <property type="entry name" value="SMALL RIBOSOMAL SUBUNIT PROTEIN BS21M"/>
    <property type="match status" value="1"/>
</dbReference>
<feature type="compositionally biased region" description="Basic and acidic residues" evidence="4">
    <location>
        <begin position="124"/>
        <end position="134"/>
    </location>
</feature>
<name>A0AA38GBS4_TAXCH</name>
<dbReference type="AlphaFoldDB" id="A0AA38GBS4"/>
<comment type="similarity">
    <text evidence="1">Belongs to the bacterial ribosomal protein bS21 family.</text>
</comment>
<dbReference type="HAMAP" id="MF_00358">
    <property type="entry name" value="Ribosomal_bS21"/>
    <property type="match status" value="1"/>
</dbReference>
<dbReference type="Pfam" id="PF01165">
    <property type="entry name" value="Ribosomal_S21"/>
    <property type="match status" value="1"/>
</dbReference>
<dbReference type="GO" id="GO:0006412">
    <property type="term" value="P:translation"/>
    <property type="evidence" value="ECO:0007669"/>
    <property type="project" value="InterPro"/>
</dbReference>
<feature type="region of interest" description="Disordered" evidence="4">
    <location>
        <begin position="107"/>
        <end position="164"/>
    </location>
</feature>
<feature type="compositionally biased region" description="Basic and acidic residues" evidence="4">
    <location>
        <begin position="146"/>
        <end position="156"/>
    </location>
</feature>
<accession>A0AA38GBS4</accession>
<comment type="caution">
    <text evidence="5">The sequence shown here is derived from an EMBL/GenBank/DDBJ whole genome shotgun (WGS) entry which is preliminary data.</text>
</comment>
<sequence>MMASTAMGLASGLPRAVPQNASKINLNSMKGCQWGTKEGVMKNRVSFTDRDYDVHCRAYNVQVFVGENESEDDLLKRFRRAVWEAGVISECRRRRYFESPQDAFKRKNQILRNKKKRRYARAKSSKEEEKSKDGAEDDENENDDDWGGRNDDDWGGRYDVSVPF</sequence>
<reference evidence="5 6" key="1">
    <citation type="journal article" date="2021" name="Nat. Plants">
        <title>The Taxus genome provides insights into paclitaxel biosynthesis.</title>
        <authorList>
            <person name="Xiong X."/>
            <person name="Gou J."/>
            <person name="Liao Q."/>
            <person name="Li Y."/>
            <person name="Zhou Q."/>
            <person name="Bi G."/>
            <person name="Li C."/>
            <person name="Du R."/>
            <person name="Wang X."/>
            <person name="Sun T."/>
            <person name="Guo L."/>
            <person name="Liang H."/>
            <person name="Lu P."/>
            <person name="Wu Y."/>
            <person name="Zhang Z."/>
            <person name="Ro D.K."/>
            <person name="Shang Y."/>
            <person name="Huang S."/>
            <person name="Yan J."/>
        </authorList>
    </citation>
    <scope>NUCLEOTIDE SEQUENCE [LARGE SCALE GENOMIC DNA]</scope>
    <source>
        <strain evidence="5">Ta-2019</strain>
    </source>
</reference>
<dbReference type="GO" id="GO:1990904">
    <property type="term" value="C:ribonucleoprotein complex"/>
    <property type="evidence" value="ECO:0007669"/>
    <property type="project" value="UniProtKB-KW"/>
</dbReference>
<dbReference type="InterPro" id="IPR038380">
    <property type="entry name" value="Ribosomal_bS21_sf"/>
</dbReference>
<evidence type="ECO:0000313" key="5">
    <source>
        <dbReference type="EMBL" id="KAH9318914.1"/>
    </source>
</evidence>
<evidence type="ECO:0000256" key="2">
    <source>
        <dbReference type="ARBA" id="ARBA00022980"/>
    </source>
</evidence>
<dbReference type="PRINTS" id="PR00976">
    <property type="entry name" value="RIBOSOMALS21"/>
</dbReference>